<evidence type="ECO:0000256" key="1">
    <source>
        <dbReference type="ARBA" id="ARBA00022729"/>
    </source>
</evidence>
<evidence type="ECO:0000259" key="3">
    <source>
        <dbReference type="PROSITE" id="PS50835"/>
    </source>
</evidence>
<dbReference type="GeneTree" id="ENSGT01100000263849"/>
<dbReference type="SMART" id="SM00406">
    <property type="entry name" value="IGv"/>
    <property type="match status" value="1"/>
</dbReference>
<dbReference type="InterPro" id="IPR013783">
    <property type="entry name" value="Ig-like_fold"/>
</dbReference>
<sequence>SLSVQQSPRHLTKRPGNTLKMTCSHHDRNYDQIYWYRQTDGQKLQLIGFLSFKQALDVAENFNISGDAEDEGFLGSLAVRVEDTGLYYCAVSKAQ</sequence>
<dbReference type="SUPFAM" id="SSF48726">
    <property type="entry name" value="Immunoglobulin"/>
    <property type="match status" value="1"/>
</dbReference>
<dbReference type="PANTHER" id="PTHR23268">
    <property type="entry name" value="T-CELL RECEPTOR BETA CHAIN"/>
    <property type="match status" value="1"/>
</dbReference>
<keyword evidence="5" id="KW-1185">Reference proteome</keyword>
<reference evidence="4" key="1">
    <citation type="submission" date="2025-08" db="UniProtKB">
        <authorList>
            <consortium name="Ensembl"/>
        </authorList>
    </citation>
    <scope>IDENTIFICATION</scope>
</reference>
<evidence type="ECO:0000256" key="2">
    <source>
        <dbReference type="ARBA" id="ARBA00022859"/>
    </source>
</evidence>
<name>A0A8C7F4F4_ONCKI</name>
<dbReference type="Ensembl" id="ENSOKIT00005013841.1">
    <property type="protein sequence ID" value="ENSOKIP00005012972.1"/>
    <property type="gene ID" value="ENSOKIG00005005838.1"/>
</dbReference>
<keyword evidence="1" id="KW-0732">Signal</keyword>
<evidence type="ECO:0000313" key="4">
    <source>
        <dbReference type="Ensembl" id="ENSOKIP00005012972.1"/>
    </source>
</evidence>
<organism evidence="4 5">
    <name type="scientific">Oncorhynchus kisutch</name>
    <name type="common">Coho salmon</name>
    <name type="synonym">Salmo kisutch</name>
    <dbReference type="NCBI Taxonomy" id="8019"/>
    <lineage>
        <taxon>Eukaryota</taxon>
        <taxon>Metazoa</taxon>
        <taxon>Chordata</taxon>
        <taxon>Craniata</taxon>
        <taxon>Vertebrata</taxon>
        <taxon>Euteleostomi</taxon>
        <taxon>Actinopterygii</taxon>
        <taxon>Neopterygii</taxon>
        <taxon>Teleostei</taxon>
        <taxon>Protacanthopterygii</taxon>
        <taxon>Salmoniformes</taxon>
        <taxon>Salmonidae</taxon>
        <taxon>Salmoninae</taxon>
        <taxon>Oncorhynchus</taxon>
    </lineage>
</organism>
<feature type="domain" description="Ig-like" evidence="3">
    <location>
        <begin position="1"/>
        <end position="95"/>
    </location>
</feature>
<dbReference type="GO" id="GO:0005886">
    <property type="term" value="C:plasma membrane"/>
    <property type="evidence" value="ECO:0007669"/>
    <property type="project" value="TreeGrafter"/>
</dbReference>
<dbReference type="InterPro" id="IPR007110">
    <property type="entry name" value="Ig-like_dom"/>
</dbReference>
<dbReference type="Gene3D" id="2.60.40.10">
    <property type="entry name" value="Immunoglobulins"/>
    <property type="match status" value="1"/>
</dbReference>
<proteinExistence type="predicted"/>
<dbReference type="PROSITE" id="PS50835">
    <property type="entry name" value="IG_LIKE"/>
    <property type="match status" value="1"/>
</dbReference>
<dbReference type="GO" id="GO:0002376">
    <property type="term" value="P:immune system process"/>
    <property type="evidence" value="ECO:0007669"/>
    <property type="project" value="UniProtKB-KW"/>
</dbReference>
<reference evidence="4" key="2">
    <citation type="submission" date="2025-09" db="UniProtKB">
        <authorList>
            <consortium name="Ensembl"/>
        </authorList>
    </citation>
    <scope>IDENTIFICATION</scope>
</reference>
<protein>
    <recommendedName>
        <fullName evidence="3">Ig-like domain-containing protein</fullName>
    </recommendedName>
</protein>
<dbReference type="Proteomes" id="UP000694557">
    <property type="component" value="Unassembled WGS sequence"/>
</dbReference>
<dbReference type="GO" id="GO:0007166">
    <property type="term" value="P:cell surface receptor signaling pathway"/>
    <property type="evidence" value="ECO:0007669"/>
    <property type="project" value="TreeGrafter"/>
</dbReference>
<dbReference type="InterPro" id="IPR050413">
    <property type="entry name" value="TCR_beta_variable"/>
</dbReference>
<keyword evidence="2" id="KW-0391">Immunity</keyword>
<dbReference type="Pfam" id="PF07686">
    <property type="entry name" value="V-set"/>
    <property type="match status" value="1"/>
</dbReference>
<accession>A0A8C7F4F4</accession>
<dbReference type="InterPro" id="IPR013106">
    <property type="entry name" value="Ig_V-set"/>
</dbReference>
<evidence type="ECO:0000313" key="5">
    <source>
        <dbReference type="Proteomes" id="UP000694557"/>
    </source>
</evidence>
<dbReference type="AlphaFoldDB" id="A0A8C7F4F4"/>
<dbReference type="InterPro" id="IPR036179">
    <property type="entry name" value="Ig-like_dom_sf"/>
</dbReference>